<evidence type="ECO:0000256" key="3">
    <source>
        <dbReference type="ARBA" id="ARBA00022596"/>
    </source>
</evidence>
<dbReference type="Pfam" id="PF08753">
    <property type="entry name" value="NikR_C"/>
    <property type="match status" value="1"/>
</dbReference>
<evidence type="ECO:0000256" key="1">
    <source>
        <dbReference type="ARBA" id="ARBA00001967"/>
    </source>
</evidence>
<comment type="similarity">
    <text evidence="2">Belongs to the transcriptional regulatory CopG/NikR family.</text>
</comment>
<dbReference type="InterPro" id="IPR010985">
    <property type="entry name" value="Ribbon_hlx_hlx"/>
</dbReference>
<dbReference type="NCBIfam" id="NF002169">
    <property type="entry name" value="PRK01002.1"/>
    <property type="match status" value="1"/>
</dbReference>
<dbReference type="InterPro" id="IPR050192">
    <property type="entry name" value="CopG/NikR_regulator"/>
</dbReference>
<dbReference type="AlphaFoldDB" id="A0A644XPU6"/>
<dbReference type="CDD" id="cd22231">
    <property type="entry name" value="RHH_NikR_HicB-like"/>
    <property type="match status" value="1"/>
</dbReference>
<accession>A0A644XPU6</accession>
<name>A0A644XPU6_9ZZZZ</name>
<comment type="cofactor">
    <cofactor evidence="1">
        <name>Ni(2+)</name>
        <dbReference type="ChEBI" id="CHEBI:49786"/>
    </cofactor>
</comment>
<reference evidence="10" key="1">
    <citation type="submission" date="2019-08" db="EMBL/GenBank/DDBJ databases">
        <authorList>
            <person name="Kucharzyk K."/>
            <person name="Murdoch R.W."/>
            <person name="Higgins S."/>
            <person name="Loffler F."/>
        </authorList>
    </citation>
    <scope>NUCLEOTIDE SEQUENCE</scope>
</reference>
<keyword evidence="6" id="KW-0238">DNA-binding</keyword>
<evidence type="ECO:0000259" key="9">
    <source>
        <dbReference type="Pfam" id="PF08753"/>
    </source>
</evidence>
<dbReference type="GO" id="GO:0010045">
    <property type="term" value="P:response to nickel cation"/>
    <property type="evidence" value="ECO:0007669"/>
    <property type="project" value="InterPro"/>
</dbReference>
<dbReference type="GO" id="GO:0016151">
    <property type="term" value="F:nickel cation binding"/>
    <property type="evidence" value="ECO:0007669"/>
    <property type="project" value="InterPro"/>
</dbReference>
<dbReference type="InterPro" id="IPR002145">
    <property type="entry name" value="CopG"/>
</dbReference>
<evidence type="ECO:0000256" key="5">
    <source>
        <dbReference type="ARBA" id="ARBA00023015"/>
    </source>
</evidence>
<dbReference type="PANTHER" id="PTHR34719:SF2">
    <property type="entry name" value="NICKEL-RESPONSIVE REGULATOR"/>
    <property type="match status" value="1"/>
</dbReference>
<dbReference type="InterPro" id="IPR027271">
    <property type="entry name" value="Acetolactate_synth/TF_NikR_C"/>
</dbReference>
<dbReference type="SUPFAM" id="SSF55021">
    <property type="entry name" value="ACT-like"/>
    <property type="match status" value="1"/>
</dbReference>
<dbReference type="InterPro" id="IPR045865">
    <property type="entry name" value="ACT-like_dom_sf"/>
</dbReference>
<evidence type="ECO:0000259" key="8">
    <source>
        <dbReference type="Pfam" id="PF01402"/>
    </source>
</evidence>
<dbReference type="InterPro" id="IPR014864">
    <property type="entry name" value="TF_NikR_Ni-bd_C"/>
</dbReference>
<keyword evidence="5" id="KW-0805">Transcription regulation</keyword>
<dbReference type="EMBL" id="VSSQ01002858">
    <property type="protein sequence ID" value="MPM17768.1"/>
    <property type="molecule type" value="Genomic_DNA"/>
</dbReference>
<organism evidence="10">
    <name type="scientific">bioreactor metagenome</name>
    <dbReference type="NCBI Taxonomy" id="1076179"/>
    <lineage>
        <taxon>unclassified sequences</taxon>
        <taxon>metagenomes</taxon>
        <taxon>ecological metagenomes</taxon>
    </lineage>
</organism>
<dbReference type="SUPFAM" id="SSF47598">
    <property type="entry name" value="Ribbon-helix-helix"/>
    <property type="match status" value="1"/>
</dbReference>
<evidence type="ECO:0000256" key="7">
    <source>
        <dbReference type="ARBA" id="ARBA00023163"/>
    </source>
</evidence>
<dbReference type="PANTHER" id="PTHR34719">
    <property type="entry name" value="NICKEL-RESPONSIVE REGULATOR"/>
    <property type="match status" value="1"/>
</dbReference>
<dbReference type="Pfam" id="PF01402">
    <property type="entry name" value="RHH_1"/>
    <property type="match status" value="1"/>
</dbReference>
<dbReference type="HAMAP" id="MF_00476">
    <property type="entry name" value="NikR"/>
    <property type="match status" value="1"/>
</dbReference>
<comment type="caution">
    <text evidence="10">The sequence shown here is derived from an EMBL/GenBank/DDBJ whole genome shotgun (WGS) entry which is preliminary data.</text>
</comment>
<dbReference type="GO" id="GO:0006355">
    <property type="term" value="P:regulation of DNA-templated transcription"/>
    <property type="evidence" value="ECO:0007669"/>
    <property type="project" value="InterPro"/>
</dbReference>
<dbReference type="NCBIfam" id="NF003381">
    <property type="entry name" value="PRK04460.1"/>
    <property type="match status" value="1"/>
</dbReference>
<dbReference type="Gene3D" id="1.10.1220.10">
    <property type="entry name" value="Met repressor-like"/>
    <property type="match status" value="1"/>
</dbReference>
<keyword evidence="7" id="KW-0804">Transcription</keyword>
<proteinExistence type="inferred from homology"/>
<dbReference type="NCBIfam" id="NF002815">
    <property type="entry name" value="PRK02967.1"/>
    <property type="match status" value="1"/>
</dbReference>
<dbReference type="InterPro" id="IPR013321">
    <property type="entry name" value="Arc_rbn_hlx_hlx"/>
</dbReference>
<dbReference type="Gene3D" id="3.30.70.1150">
    <property type="entry name" value="ACT-like. Chain A, domain 2"/>
    <property type="match status" value="1"/>
</dbReference>
<gene>
    <name evidence="10" type="ORF">SDC9_64167</name>
</gene>
<feature type="domain" description="Transcription factor NikR nickel binding C-terminal" evidence="9">
    <location>
        <begin position="54"/>
        <end position="130"/>
    </location>
</feature>
<evidence type="ECO:0000256" key="4">
    <source>
        <dbReference type="ARBA" id="ARBA00022723"/>
    </source>
</evidence>
<sequence>MKVKRFGVSLDEQILSELDHFVNKRKFPNRSQAIRYLISNYLVEEKTDANKIVAGSIILVYDHHKRELQTKSTAIQHDYHDIILSVMHVHIDHHNCLETIAVMGKSGKLKELADQLIAIKGVKHGKLVITTTE</sequence>
<evidence type="ECO:0000313" key="10">
    <source>
        <dbReference type="EMBL" id="MPM17768.1"/>
    </source>
</evidence>
<keyword evidence="4" id="KW-0479">Metal-binding</keyword>
<dbReference type="GO" id="GO:0003677">
    <property type="term" value="F:DNA binding"/>
    <property type="evidence" value="ECO:0007669"/>
    <property type="project" value="UniProtKB-KW"/>
</dbReference>
<dbReference type="InterPro" id="IPR022988">
    <property type="entry name" value="Ni_resp_reg_NikR"/>
</dbReference>
<evidence type="ECO:0000256" key="6">
    <source>
        <dbReference type="ARBA" id="ARBA00023125"/>
    </source>
</evidence>
<feature type="domain" description="Ribbon-helix-helix protein CopG" evidence="8">
    <location>
        <begin position="4"/>
        <end position="45"/>
    </location>
</feature>
<protein>
    <submittedName>
        <fullName evidence="10">Putative nickel-responsive regulator</fullName>
    </submittedName>
</protein>
<evidence type="ECO:0000256" key="2">
    <source>
        <dbReference type="ARBA" id="ARBA00008478"/>
    </source>
</evidence>
<keyword evidence="3" id="KW-0533">Nickel</keyword>